<keyword evidence="3" id="KW-0597">Phosphoprotein</keyword>
<dbReference type="SUPFAM" id="SSF55957">
    <property type="entry name" value="Phosphoglucomutase, C-terminal domain"/>
    <property type="match status" value="1"/>
</dbReference>
<keyword evidence="5 7" id="KW-0460">Magnesium</keyword>
<sequence length="453" mass="51029">MNKLFGTDGVRGVVNEFFTPIFAAKLGQAIGSFFGENSRIIVGRDVRVGGLFIKNAVIAGLLSSGVKVYDCDLAPTPAIQYVTRDDGFDGAVIITASHNPPQYNGVKVIDSDGIEISRDKERIIEEIFTEERFNRIQWNRLHESIYEYRVVNDKYVKAVVEKVDKELIKNRGFKIVVDPANSVSVLTTPRIARELGVKVYTINGDLDPYFSGREPEPTVESLSKTTTIVTSLKADLGVAHDGDGDRAIFIDDKGRILWGDRSACILAKYLLEKHPDSPRRVYTAVSSSTIIEEYLREYGVEVVWLKVGSVDIARAMKEKGDALCGFEENGGFMYPKHQFVRDGGMTLALMLELLASWRKKLSELYDDLPRMFSVKTKIPMGRDKAVKVIEVLREKYCNYRQVNIDGVKIIGDDYWFLVRPSGTEPLLRVMIEARSEDRLRKILDEILDIVRGI</sequence>
<dbReference type="Gene3D" id="3.30.310.50">
    <property type="entry name" value="Alpha-D-phosphohexomutase, C-terminal domain"/>
    <property type="match status" value="1"/>
</dbReference>
<evidence type="ECO:0000259" key="8">
    <source>
        <dbReference type="Pfam" id="PF00408"/>
    </source>
</evidence>
<reference evidence="12" key="1">
    <citation type="journal article" date="2020" name="mSystems">
        <title>Genome- and Community-Level Interaction Insights into Carbon Utilization and Element Cycling Functions of Hydrothermarchaeota in Hydrothermal Sediment.</title>
        <authorList>
            <person name="Zhou Z."/>
            <person name="Liu Y."/>
            <person name="Xu W."/>
            <person name="Pan J."/>
            <person name="Luo Z.H."/>
            <person name="Li M."/>
        </authorList>
    </citation>
    <scope>NUCLEOTIDE SEQUENCE [LARGE SCALE GENOMIC DNA]</scope>
    <source>
        <strain evidence="12">SpSt-642</strain>
    </source>
</reference>
<dbReference type="Gene3D" id="3.40.120.10">
    <property type="entry name" value="Alpha-D-Glucose-1,6-Bisphosphate, subunit A, domain 3"/>
    <property type="match status" value="3"/>
</dbReference>
<dbReference type="Pfam" id="PF02880">
    <property type="entry name" value="PGM_PMM_III"/>
    <property type="match status" value="1"/>
</dbReference>
<dbReference type="InterPro" id="IPR005845">
    <property type="entry name" value="A-D-PHexomutase_a/b/a-II"/>
</dbReference>
<dbReference type="GO" id="GO:0000287">
    <property type="term" value="F:magnesium ion binding"/>
    <property type="evidence" value="ECO:0007669"/>
    <property type="project" value="InterPro"/>
</dbReference>
<evidence type="ECO:0000256" key="7">
    <source>
        <dbReference type="RuleBase" id="RU004326"/>
    </source>
</evidence>
<evidence type="ECO:0000259" key="10">
    <source>
        <dbReference type="Pfam" id="PF02879"/>
    </source>
</evidence>
<dbReference type="NCBIfam" id="TIGR03990">
    <property type="entry name" value="Arch_GlmM"/>
    <property type="match status" value="1"/>
</dbReference>
<dbReference type="FunFam" id="3.40.120.10:FF:000001">
    <property type="entry name" value="Phosphoglucosamine mutase"/>
    <property type="match status" value="1"/>
</dbReference>
<protein>
    <submittedName>
        <fullName evidence="12">Phosphoglucosamine mutase</fullName>
        <ecNumber evidence="12">5.4.2.10</ecNumber>
    </submittedName>
</protein>
<dbReference type="InterPro" id="IPR005846">
    <property type="entry name" value="A-D-PHexomutase_a/b/a-III"/>
</dbReference>
<dbReference type="InterPro" id="IPR016055">
    <property type="entry name" value="A-D-PHexomutase_a/b/a-I/II/III"/>
</dbReference>
<dbReference type="SUPFAM" id="SSF53738">
    <property type="entry name" value="Phosphoglucomutase, first 3 domains"/>
    <property type="match status" value="3"/>
</dbReference>
<dbReference type="InterPro" id="IPR005841">
    <property type="entry name" value="Alpha-D-phosphohexomutase_SF"/>
</dbReference>
<dbReference type="PANTHER" id="PTHR43771:SF1">
    <property type="entry name" value="PHOSPHOMANNOMUTASE"/>
    <property type="match status" value="1"/>
</dbReference>
<comment type="cofactor">
    <cofactor evidence="1">
        <name>Mg(2+)</name>
        <dbReference type="ChEBI" id="CHEBI:18420"/>
    </cofactor>
</comment>
<evidence type="ECO:0000256" key="1">
    <source>
        <dbReference type="ARBA" id="ARBA00001946"/>
    </source>
</evidence>
<dbReference type="GO" id="GO:0005975">
    <property type="term" value="P:carbohydrate metabolic process"/>
    <property type="evidence" value="ECO:0007669"/>
    <property type="project" value="InterPro"/>
</dbReference>
<dbReference type="PRINTS" id="PR00509">
    <property type="entry name" value="PGMPMM"/>
</dbReference>
<dbReference type="EC" id="5.4.2.10" evidence="12"/>
<dbReference type="PANTHER" id="PTHR43771">
    <property type="entry name" value="PHOSPHOMANNOMUTASE"/>
    <property type="match status" value="1"/>
</dbReference>
<dbReference type="Pfam" id="PF02879">
    <property type="entry name" value="PGM_PMM_II"/>
    <property type="match status" value="1"/>
</dbReference>
<dbReference type="InterPro" id="IPR024086">
    <property type="entry name" value="GlmM_arc-type"/>
</dbReference>
<dbReference type="CDD" id="cd03087">
    <property type="entry name" value="PGM_like1"/>
    <property type="match status" value="1"/>
</dbReference>
<dbReference type="InterPro" id="IPR005844">
    <property type="entry name" value="A-D-PHexomutase_a/b/a-I"/>
</dbReference>
<keyword evidence="4 7" id="KW-0479">Metal-binding</keyword>
<dbReference type="Pfam" id="PF02878">
    <property type="entry name" value="PGM_PMM_I"/>
    <property type="match status" value="1"/>
</dbReference>
<proteinExistence type="inferred from homology"/>
<dbReference type="GO" id="GO:0008966">
    <property type="term" value="F:phosphoglucosamine mutase activity"/>
    <property type="evidence" value="ECO:0007669"/>
    <property type="project" value="UniProtKB-EC"/>
</dbReference>
<dbReference type="InterPro" id="IPR016066">
    <property type="entry name" value="A-D-PHexomutase_CS"/>
</dbReference>
<evidence type="ECO:0000256" key="6">
    <source>
        <dbReference type="ARBA" id="ARBA00023235"/>
    </source>
</evidence>
<dbReference type="InterPro" id="IPR005843">
    <property type="entry name" value="A-D-PHexomutase_C"/>
</dbReference>
<dbReference type="Pfam" id="PF00408">
    <property type="entry name" value="PGM_PMM_IV"/>
    <property type="match status" value="1"/>
</dbReference>
<feature type="domain" description="Alpha-D-phosphohexomutase alpha/beta/alpha" evidence="10">
    <location>
        <begin position="153"/>
        <end position="254"/>
    </location>
</feature>
<evidence type="ECO:0000256" key="4">
    <source>
        <dbReference type="ARBA" id="ARBA00022723"/>
    </source>
</evidence>
<evidence type="ECO:0000256" key="3">
    <source>
        <dbReference type="ARBA" id="ARBA00022553"/>
    </source>
</evidence>
<feature type="domain" description="Alpha-D-phosphohexomutase C-terminal" evidence="8">
    <location>
        <begin position="386"/>
        <end position="448"/>
    </location>
</feature>
<dbReference type="InterPro" id="IPR036900">
    <property type="entry name" value="A-D-PHexomutase_C_sf"/>
</dbReference>
<comment type="caution">
    <text evidence="12">The sequence shown here is derived from an EMBL/GenBank/DDBJ whole genome shotgun (WGS) entry which is preliminary data.</text>
</comment>
<evidence type="ECO:0000256" key="2">
    <source>
        <dbReference type="ARBA" id="ARBA00010231"/>
    </source>
</evidence>
<gene>
    <name evidence="12" type="primary">glmM</name>
    <name evidence="12" type="ORF">ENU14_00770</name>
</gene>
<evidence type="ECO:0000259" key="11">
    <source>
        <dbReference type="Pfam" id="PF02880"/>
    </source>
</evidence>
<keyword evidence="6 12" id="KW-0413">Isomerase</keyword>
<comment type="similarity">
    <text evidence="2 7">Belongs to the phosphohexose mutase family.</text>
</comment>
<dbReference type="EMBL" id="DTBJ01000011">
    <property type="protein sequence ID" value="HGM58114.1"/>
    <property type="molecule type" value="Genomic_DNA"/>
</dbReference>
<evidence type="ECO:0000313" key="12">
    <source>
        <dbReference type="EMBL" id="HGM58114.1"/>
    </source>
</evidence>
<accession>A0A7C4D6J9</accession>
<feature type="domain" description="Alpha-D-phosphohexomutase alpha/beta/alpha" evidence="11">
    <location>
        <begin position="258"/>
        <end position="370"/>
    </location>
</feature>
<evidence type="ECO:0000259" key="9">
    <source>
        <dbReference type="Pfam" id="PF02878"/>
    </source>
</evidence>
<evidence type="ECO:0000256" key="5">
    <source>
        <dbReference type="ARBA" id="ARBA00022842"/>
    </source>
</evidence>
<name>A0A7C4D6J9_STAMA</name>
<feature type="domain" description="Alpha-D-phosphohexomutase alpha/beta/alpha" evidence="9">
    <location>
        <begin position="3"/>
        <end position="134"/>
    </location>
</feature>
<organism evidence="12">
    <name type="scientific">Staphylothermus marinus</name>
    <dbReference type="NCBI Taxonomy" id="2280"/>
    <lineage>
        <taxon>Archaea</taxon>
        <taxon>Thermoproteota</taxon>
        <taxon>Thermoprotei</taxon>
        <taxon>Desulfurococcales</taxon>
        <taxon>Desulfurococcaceae</taxon>
        <taxon>Staphylothermus</taxon>
    </lineage>
</organism>
<dbReference type="AlphaFoldDB" id="A0A7C4D6J9"/>
<dbReference type="PROSITE" id="PS00710">
    <property type="entry name" value="PGM_PMM"/>
    <property type="match status" value="1"/>
</dbReference>